<organism evidence="1 2">
    <name type="scientific">Albidovulum salinarum</name>
    <dbReference type="NCBI Taxonomy" id="2984153"/>
    <lineage>
        <taxon>Bacteria</taxon>
        <taxon>Pseudomonadati</taxon>
        <taxon>Pseudomonadota</taxon>
        <taxon>Alphaproteobacteria</taxon>
        <taxon>Rhodobacterales</taxon>
        <taxon>Paracoccaceae</taxon>
        <taxon>Albidovulum</taxon>
    </lineage>
</organism>
<dbReference type="Proteomes" id="UP001209535">
    <property type="component" value="Unassembled WGS sequence"/>
</dbReference>
<evidence type="ECO:0000313" key="1">
    <source>
        <dbReference type="EMBL" id="MCU9847987.1"/>
    </source>
</evidence>
<keyword evidence="2" id="KW-1185">Reference proteome</keyword>
<dbReference type="RefSeq" id="WP_263334938.1">
    <property type="nucleotide sequence ID" value="NZ_JAOVQO010000006.1"/>
</dbReference>
<name>A0ABT2X4R9_9RHOB</name>
<evidence type="ECO:0000313" key="2">
    <source>
        <dbReference type="Proteomes" id="UP001209535"/>
    </source>
</evidence>
<reference evidence="1 2" key="1">
    <citation type="submission" date="2022-10" db="EMBL/GenBank/DDBJ databases">
        <title>Defluviimonas sp. nov., isolated from ocean surface sediments.</title>
        <authorList>
            <person name="He W."/>
            <person name="Wang L."/>
            <person name="Zhang D.-F."/>
        </authorList>
    </citation>
    <scope>NUCLEOTIDE SEQUENCE [LARGE SCALE GENOMIC DNA]</scope>
    <source>
        <strain evidence="1 2">WL0024</strain>
    </source>
</reference>
<protein>
    <submittedName>
        <fullName evidence="1">Uncharacterized protein</fullName>
    </submittedName>
</protein>
<accession>A0ABT2X4R9</accession>
<sequence>MTPAETLAALETGTLDPAGFTHRDHVLTAWEALRRDDFFIAACRYASAIRRLAQSCGRPEKYSATITLAFLSLIAERMEPASDDAERFLAENPGLLAAGILEHYYSAERLASARGRRVALLPDRAGQRVAPQPPL</sequence>
<comment type="caution">
    <text evidence="1">The sequence shown here is derived from an EMBL/GenBank/DDBJ whole genome shotgun (WGS) entry which is preliminary data.</text>
</comment>
<proteinExistence type="predicted"/>
<gene>
    <name evidence="1" type="ORF">OEZ60_08205</name>
</gene>
<dbReference type="EMBL" id="JAOVQO010000006">
    <property type="protein sequence ID" value="MCU9847987.1"/>
    <property type="molecule type" value="Genomic_DNA"/>
</dbReference>